<feature type="compositionally biased region" description="Basic residues" evidence="1">
    <location>
        <begin position="1"/>
        <end position="19"/>
    </location>
</feature>
<feature type="region of interest" description="Disordered" evidence="1">
    <location>
        <begin position="1"/>
        <end position="20"/>
    </location>
</feature>
<accession>A0A0A9GIN5</accession>
<dbReference type="AlphaFoldDB" id="A0A0A9GIN5"/>
<name>A0A0A9GIN5_ARUDO</name>
<protein>
    <submittedName>
        <fullName evidence="2">Uncharacterized protein</fullName>
    </submittedName>
</protein>
<evidence type="ECO:0000313" key="2">
    <source>
        <dbReference type="EMBL" id="JAE22396.1"/>
    </source>
</evidence>
<evidence type="ECO:0000256" key="1">
    <source>
        <dbReference type="SAM" id="MobiDB-lite"/>
    </source>
</evidence>
<sequence length="32" mass="3900">MRSPRCKFSHPIGHSRKRNQDKTWQLNLEFTT</sequence>
<reference evidence="2" key="2">
    <citation type="journal article" date="2015" name="Data Brief">
        <title>Shoot transcriptome of the giant reed, Arundo donax.</title>
        <authorList>
            <person name="Barrero R.A."/>
            <person name="Guerrero F.D."/>
            <person name="Moolhuijzen P."/>
            <person name="Goolsby J.A."/>
            <person name="Tidwell J."/>
            <person name="Bellgard S.E."/>
            <person name="Bellgard M.I."/>
        </authorList>
    </citation>
    <scope>NUCLEOTIDE SEQUENCE</scope>
    <source>
        <tissue evidence="2">Shoot tissue taken approximately 20 cm above the soil surface</tissue>
    </source>
</reference>
<organism evidence="2">
    <name type="scientific">Arundo donax</name>
    <name type="common">Giant reed</name>
    <name type="synonym">Donax arundinaceus</name>
    <dbReference type="NCBI Taxonomy" id="35708"/>
    <lineage>
        <taxon>Eukaryota</taxon>
        <taxon>Viridiplantae</taxon>
        <taxon>Streptophyta</taxon>
        <taxon>Embryophyta</taxon>
        <taxon>Tracheophyta</taxon>
        <taxon>Spermatophyta</taxon>
        <taxon>Magnoliopsida</taxon>
        <taxon>Liliopsida</taxon>
        <taxon>Poales</taxon>
        <taxon>Poaceae</taxon>
        <taxon>PACMAD clade</taxon>
        <taxon>Arundinoideae</taxon>
        <taxon>Arundineae</taxon>
        <taxon>Arundo</taxon>
    </lineage>
</organism>
<dbReference type="EMBL" id="GBRH01175500">
    <property type="protein sequence ID" value="JAE22396.1"/>
    <property type="molecule type" value="Transcribed_RNA"/>
</dbReference>
<reference evidence="2" key="1">
    <citation type="submission" date="2014-09" db="EMBL/GenBank/DDBJ databases">
        <authorList>
            <person name="Magalhaes I.L.F."/>
            <person name="Oliveira U."/>
            <person name="Santos F.R."/>
            <person name="Vidigal T.H.D.A."/>
            <person name="Brescovit A.D."/>
            <person name="Santos A.J."/>
        </authorList>
    </citation>
    <scope>NUCLEOTIDE SEQUENCE</scope>
    <source>
        <tissue evidence="2">Shoot tissue taken approximately 20 cm above the soil surface</tissue>
    </source>
</reference>
<proteinExistence type="predicted"/>